<dbReference type="Gramene" id="ONIVA12G08450.1">
    <property type="protein sequence ID" value="ONIVA12G08450.1"/>
    <property type="gene ID" value="ONIVA12G08450"/>
</dbReference>
<dbReference type="EnsemblPlants" id="ONIVA12G08450.1">
    <property type="protein sequence ID" value="ONIVA12G08450.1"/>
    <property type="gene ID" value="ONIVA12G08450"/>
</dbReference>
<protein>
    <submittedName>
        <fullName evidence="1">Uncharacterized protein</fullName>
    </submittedName>
</protein>
<reference evidence="1" key="1">
    <citation type="submission" date="2015-04" db="UniProtKB">
        <authorList>
            <consortium name="EnsemblPlants"/>
        </authorList>
    </citation>
    <scope>IDENTIFICATION</scope>
    <source>
        <strain evidence="1">SL10</strain>
    </source>
</reference>
<dbReference type="AlphaFoldDB" id="A0A0E0J908"/>
<evidence type="ECO:0000313" key="1">
    <source>
        <dbReference type="EnsemblPlants" id="ONIVA12G08450.1"/>
    </source>
</evidence>
<dbReference type="Proteomes" id="UP000006591">
    <property type="component" value="Chromosome 12"/>
</dbReference>
<organism evidence="1">
    <name type="scientific">Oryza nivara</name>
    <name type="common">Indian wild rice</name>
    <name type="synonym">Oryza sativa f. spontanea</name>
    <dbReference type="NCBI Taxonomy" id="4536"/>
    <lineage>
        <taxon>Eukaryota</taxon>
        <taxon>Viridiplantae</taxon>
        <taxon>Streptophyta</taxon>
        <taxon>Embryophyta</taxon>
        <taxon>Tracheophyta</taxon>
        <taxon>Spermatophyta</taxon>
        <taxon>Magnoliopsida</taxon>
        <taxon>Liliopsida</taxon>
        <taxon>Poales</taxon>
        <taxon>Poaceae</taxon>
        <taxon>BOP clade</taxon>
        <taxon>Oryzoideae</taxon>
        <taxon>Oryzeae</taxon>
        <taxon>Oryzinae</taxon>
        <taxon>Oryza</taxon>
    </lineage>
</organism>
<evidence type="ECO:0000313" key="2">
    <source>
        <dbReference type="Proteomes" id="UP000006591"/>
    </source>
</evidence>
<proteinExistence type="predicted"/>
<reference evidence="1" key="2">
    <citation type="submission" date="2018-04" db="EMBL/GenBank/DDBJ databases">
        <title>OnivRS2 (Oryza nivara Reference Sequence Version 2).</title>
        <authorList>
            <person name="Zhang J."/>
            <person name="Kudrna D."/>
            <person name="Lee S."/>
            <person name="Talag J."/>
            <person name="Rajasekar S."/>
            <person name="Welchert J."/>
            <person name="Hsing Y.-I."/>
            <person name="Wing R.A."/>
        </authorList>
    </citation>
    <scope>NUCLEOTIDE SEQUENCE [LARGE SCALE GENOMIC DNA]</scope>
    <source>
        <strain evidence="1">SL10</strain>
    </source>
</reference>
<sequence>MCGFGSIISPSARKPIIHCTSQGVIGTAVPWMMTDSIFGSYLSAIWPINFRSRVISGSDSRDPNPILSISSFLS</sequence>
<name>A0A0E0J908_ORYNI</name>
<keyword evidence="2" id="KW-1185">Reference proteome</keyword>
<accession>A0A0E0J908</accession>
<dbReference type="HOGENOM" id="CLU_2691988_0_0_1"/>